<organism evidence="1 2">
    <name type="scientific">Lentithecium fluviatile CBS 122367</name>
    <dbReference type="NCBI Taxonomy" id="1168545"/>
    <lineage>
        <taxon>Eukaryota</taxon>
        <taxon>Fungi</taxon>
        <taxon>Dikarya</taxon>
        <taxon>Ascomycota</taxon>
        <taxon>Pezizomycotina</taxon>
        <taxon>Dothideomycetes</taxon>
        <taxon>Pleosporomycetidae</taxon>
        <taxon>Pleosporales</taxon>
        <taxon>Massarineae</taxon>
        <taxon>Lentitheciaceae</taxon>
        <taxon>Lentithecium</taxon>
    </lineage>
</organism>
<accession>A0A6G1J7D1</accession>
<proteinExistence type="predicted"/>
<protein>
    <submittedName>
        <fullName evidence="1">Uncharacterized protein</fullName>
    </submittedName>
</protein>
<dbReference type="AlphaFoldDB" id="A0A6G1J7D1"/>
<reference evidence="1" key="1">
    <citation type="journal article" date="2020" name="Stud. Mycol.">
        <title>101 Dothideomycetes genomes: a test case for predicting lifestyles and emergence of pathogens.</title>
        <authorList>
            <person name="Haridas S."/>
            <person name="Albert R."/>
            <person name="Binder M."/>
            <person name="Bloem J."/>
            <person name="Labutti K."/>
            <person name="Salamov A."/>
            <person name="Andreopoulos B."/>
            <person name="Baker S."/>
            <person name="Barry K."/>
            <person name="Bills G."/>
            <person name="Bluhm B."/>
            <person name="Cannon C."/>
            <person name="Castanera R."/>
            <person name="Culley D."/>
            <person name="Daum C."/>
            <person name="Ezra D."/>
            <person name="Gonzalez J."/>
            <person name="Henrissat B."/>
            <person name="Kuo A."/>
            <person name="Liang C."/>
            <person name="Lipzen A."/>
            <person name="Lutzoni F."/>
            <person name="Magnuson J."/>
            <person name="Mondo S."/>
            <person name="Nolan M."/>
            <person name="Ohm R."/>
            <person name="Pangilinan J."/>
            <person name="Park H.-J."/>
            <person name="Ramirez L."/>
            <person name="Alfaro M."/>
            <person name="Sun H."/>
            <person name="Tritt A."/>
            <person name="Yoshinaga Y."/>
            <person name="Zwiers L.-H."/>
            <person name="Turgeon B."/>
            <person name="Goodwin S."/>
            <person name="Spatafora J."/>
            <person name="Crous P."/>
            <person name="Grigoriev I."/>
        </authorList>
    </citation>
    <scope>NUCLEOTIDE SEQUENCE</scope>
    <source>
        <strain evidence="1">CBS 122367</strain>
    </source>
</reference>
<dbReference type="OrthoDB" id="5409186at2759"/>
<dbReference type="Proteomes" id="UP000799291">
    <property type="component" value="Unassembled WGS sequence"/>
</dbReference>
<dbReference type="EMBL" id="MU005577">
    <property type="protein sequence ID" value="KAF2686120.1"/>
    <property type="molecule type" value="Genomic_DNA"/>
</dbReference>
<evidence type="ECO:0000313" key="2">
    <source>
        <dbReference type="Proteomes" id="UP000799291"/>
    </source>
</evidence>
<name>A0A6G1J7D1_9PLEO</name>
<keyword evidence="2" id="KW-1185">Reference proteome</keyword>
<sequence>MFLVQVSSENTSPQKLSLWSHATIVKRQFQYQPGTLYCGTGDSCAEACGPSFEQCGSGDASLYCYDPSAGQTCCDDGTGSACDPGFYCAMTPTGMSVCCPNEGMDFDSCAAVYSLGAIAVPQTVISTAESVKTVTANVTVVITTTITSAVQPPYCTFGWNSTTAGVTATSLPWNPNGTNPTVSFYTSGSSYPKLSISLFLALSLLFCVIG</sequence>
<gene>
    <name evidence="1" type="ORF">K458DRAFT_471536</name>
</gene>
<evidence type="ECO:0000313" key="1">
    <source>
        <dbReference type="EMBL" id="KAF2686120.1"/>
    </source>
</evidence>